<protein>
    <submittedName>
        <fullName evidence="4">Lipoprotein, putative</fullName>
    </submittedName>
</protein>
<dbReference type="InterPro" id="IPR018976">
    <property type="entry name" value="Imelysin-like"/>
</dbReference>
<proteinExistence type="predicted"/>
<keyword evidence="2" id="KW-0732">Signal</keyword>
<dbReference type="GO" id="GO:0030313">
    <property type="term" value="C:cell envelope"/>
    <property type="evidence" value="ECO:0007669"/>
    <property type="project" value="UniProtKB-SubCell"/>
</dbReference>
<feature type="domain" description="Imelysin-like" evidence="3">
    <location>
        <begin position="59"/>
        <end position="415"/>
    </location>
</feature>
<evidence type="ECO:0000256" key="1">
    <source>
        <dbReference type="ARBA" id="ARBA00004196"/>
    </source>
</evidence>
<dbReference type="AlphaFoldDB" id="A3VCZ5"/>
<comment type="subcellular location">
    <subcellularLocation>
        <location evidence="1">Cell envelope</location>
    </subcellularLocation>
</comment>
<dbReference type="Pfam" id="PF09375">
    <property type="entry name" value="Peptidase_M75"/>
    <property type="match status" value="1"/>
</dbReference>
<organism evidence="4 5">
    <name type="scientific">Maritimibacter alkaliphilus HTCC2654</name>
    <dbReference type="NCBI Taxonomy" id="314271"/>
    <lineage>
        <taxon>Bacteria</taxon>
        <taxon>Pseudomonadati</taxon>
        <taxon>Pseudomonadota</taxon>
        <taxon>Alphaproteobacteria</taxon>
        <taxon>Rhodobacterales</taxon>
        <taxon>Roseobacteraceae</taxon>
        <taxon>Maritimibacter</taxon>
    </lineage>
</organism>
<gene>
    <name evidence="4" type="ORF">RB2654_13154</name>
</gene>
<keyword evidence="5" id="KW-1185">Reference proteome</keyword>
<dbReference type="InterPro" id="IPR038352">
    <property type="entry name" value="Imelysin_sf"/>
</dbReference>
<evidence type="ECO:0000259" key="3">
    <source>
        <dbReference type="Pfam" id="PF09375"/>
    </source>
</evidence>
<dbReference type="STRING" id="314271.RB2654_13154"/>
<dbReference type="Gene3D" id="1.20.1420.20">
    <property type="entry name" value="M75 peptidase, HXXE motif"/>
    <property type="match status" value="1"/>
</dbReference>
<evidence type="ECO:0000313" key="5">
    <source>
        <dbReference type="Proteomes" id="UP000002931"/>
    </source>
</evidence>
<accession>A3VCZ5</accession>
<evidence type="ECO:0000313" key="4">
    <source>
        <dbReference type="EMBL" id="EAQ14022.1"/>
    </source>
</evidence>
<comment type="caution">
    <text evidence="4">The sequence shown here is derived from an EMBL/GenBank/DDBJ whole genome shotgun (WGS) entry which is preliminary data.</text>
</comment>
<reference evidence="4 5" key="1">
    <citation type="journal article" date="2010" name="J. Bacteriol.">
        <title>Genome sequences of Pelagibaca bermudensis HTCC2601T and Maritimibacter alkaliphilus HTCC2654T, the type strains of two marine Roseobacter genera.</title>
        <authorList>
            <person name="Thrash J.C."/>
            <person name="Cho J.C."/>
            <person name="Ferriera S."/>
            <person name="Johnson J."/>
            <person name="Vergin K.L."/>
            <person name="Giovannoni S.J."/>
        </authorList>
    </citation>
    <scope>NUCLEOTIDE SEQUENCE [LARGE SCALE GENOMIC DNA]</scope>
    <source>
        <strain evidence="4 5">HTCC2654</strain>
    </source>
</reference>
<dbReference type="Proteomes" id="UP000002931">
    <property type="component" value="Unassembled WGS sequence"/>
</dbReference>
<name>A3VCZ5_9RHOB</name>
<evidence type="ECO:0000256" key="2">
    <source>
        <dbReference type="ARBA" id="ARBA00022729"/>
    </source>
</evidence>
<dbReference type="CDD" id="cd14657">
    <property type="entry name" value="Imelysin_IrpA-like"/>
    <property type="match status" value="1"/>
</dbReference>
<dbReference type="MEROPS" id="M75.001"/>
<dbReference type="eggNOG" id="COG3487">
    <property type="taxonomic scope" value="Bacteria"/>
</dbReference>
<dbReference type="HOGENOM" id="CLU_048993_0_0_5"/>
<sequence>MTYPTKSISYSAKHQNYEVTKGTDMMKRATLTAAGLILGTVPAFAATKGEVLTTYADIAHAGYEDSLTTAQALNDAVEALIASPSEDTLAAARAAWVAAREPYQQTEVYRFGNPIVDDWEGKVNAWPLDEGLIDYVDESYGGATDENPFAAVNVIANPQLTIAGQEVDASSITPELIADTLNEADGIESNVARGYHAIEFLLWGQDLNGTDAGAGDRPYSDFAQGDDCTNGNCDRRVDYLEASMDLLISDLEEMVAAWGQGGEAREAVMANEDAGIIAILTGMGSLSYGEQAGERMRLGLMLNDPEEEHDCFSDNTHRSHYNDGLGVQNVYLGSYTRVDGTVVEGPSLSDLVAEANADLDAEMKEKLDTTMTAMTAISDAAENGMAVDQMLAPGNEEGEKLMMDAIDGLIDQTATIERIVADLGLEAIEFEGSDSLDNPNAVFQ</sequence>
<dbReference type="EMBL" id="AAMT01000003">
    <property type="protein sequence ID" value="EAQ14022.1"/>
    <property type="molecule type" value="Genomic_DNA"/>
</dbReference>
<keyword evidence="4" id="KW-0449">Lipoprotein</keyword>